<organism evidence="1 2">
    <name type="scientific">Metschnikowia aff. pulcherrima</name>
    <dbReference type="NCBI Taxonomy" id="2163413"/>
    <lineage>
        <taxon>Eukaryota</taxon>
        <taxon>Fungi</taxon>
        <taxon>Dikarya</taxon>
        <taxon>Ascomycota</taxon>
        <taxon>Saccharomycotina</taxon>
        <taxon>Pichiomycetes</taxon>
        <taxon>Metschnikowiaceae</taxon>
        <taxon>Metschnikowia</taxon>
    </lineage>
</organism>
<protein>
    <submittedName>
        <fullName evidence="1">Uncharacterized protein</fullName>
    </submittedName>
</protein>
<evidence type="ECO:0000313" key="2">
    <source>
        <dbReference type="Proteomes" id="UP000292447"/>
    </source>
</evidence>
<sequence>MSPQLEFIRIHQLAHRLSHTNDQREKVDSAVSILSLMDEFKTLHPCYEQCYLVLASQGHTLTAKYDETWACSVLQREQQDLFMGDEYIGQAEKASFFENFVPQYRKLFIGCDFANLQNLLNKVSLLVQFLSQCSDILLFTENRYFEFQFYQMAAVLYGLMWFSLYAKHDESILQNDEASPSLKWAQIEKKCNKYHEKTCHFSKNLDERHPDVITGVKAEFTYYGLVRWLCAFAKLKEHRLVEFCEDFSALVENAEALKQIGLYTEAFLCYGVASIAAKPFKELDFRLHEQVLDFYTANGLKGAELYAITRLLSLAKFKDVKPLWQPLLTMRLDADIAFCLPVKTRGTFWDFFLLVVDFKAFLLIMSISECIPKNILLDKLGYKSAPESKRNAVANNLVMVISVLDLGKANVFYDESEATFYHLAVDEKIRKLDLQDQIENLDHLANAEAAAAHMKTLLVRKYFS</sequence>
<evidence type="ECO:0000313" key="1">
    <source>
        <dbReference type="EMBL" id="QBM85593.1"/>
    </source>
</evidence>
<dbReference type="EMBL" id="CP034456">
    <property type="protein sequence ID" value="QBM85593.1"/>
    <property type="molecule type" value="Genomic_DNA"/>
</dbReference>
<keyword evidence="2" id="KW-1185">Reference proteome</keyword>
<accession>A0A4V1ADG1</accession>
<proteinExistence type="predicted"/>
<dbReference type="AlphaFoldDB" id="A0A4V1ADG1"/>
<gene>
    <name evidence="1" type="ORF">METSCH_A02150</name>
</gene>
<reference evidence="2" key="1">
    <citation type="submission" date="2019-03" db="EMBL/GenBank/DDBJ databases">
        <title>Snf2 controls pulcherriminic acid biosynthesis and connects pigmentation and antifungal activity of the yeast Metschnikowia pulcherrima.</title>
        <authorList>
            <person name="Gore-Lloyd D."/>
            <person name="Sumann I."/>
            <person name="Brachmann A.O."/>
            <person name="Schneeberger K."/>
            <person name="Ortiz-Merino R.A."/>
            <person name="Moreno-Beltran M."/>
            <person name="Schlaefli M."/>
            <person name="Kirner P."/>
            <person name="Santos Kron A."/>
            <person name="Wolfe K.H."/>
            <person name="Piel J."/>
            <person name="Ahrens C.H."/>
            <person name="Henk D."/>
            <person name="Freimoser F.M."/>
        </authorList>
    </citation>
    <scope>NUCLEOTIDE SEQUENCE [LARGE SCALE GENOMIC DNA]</scope>
    <source>
        <strain evidence="2">APC 1.2</strain>
    </source>
</reference>
<name>A0A4V1ADG1_9ASCO</name>
<dbReference type="Proteomes" id="UP000292447">
    <property type="component" value="Chromosome I"/>
</dbReference>